<dbReference type="Proteomes" id="UP000305282">
    <property type="component" value="Unassembled WGS sequence"/>
</dbReference>
<accession>A0A4S5E0E1</accession>
<organism evidence="2 3">
    <name type="scientific">Candidatus Frankia alpina</name>
    <dbReference type="NCBI Taxonomy" id="2699483"/>
    <lineage>
        <taxon>Bacteria</taxon>
        <taxon>Bacillati</taxon>
        <taxon>Actinomycetota</taxon>
        <taxon>Actinomycetes</taxon>
        <taxon>Frankiales</taxon>
        <taxon>Frankiaceae</taxon>
        <taxon>Frankia</taxon>
    </lineage>
</organism>
<dbReference type="AlphaFoldDB" id="A0A4S5E0E1"/>
<evidence type="ECO:0000256" key="1">
    <source>
        <dbReference type="SAM" id="MobiDB-lite"/>
    </source>
</evidence>
<sequence length="113" mass="12498">MRLAVASSLDLRRAAGTICCGEQTFFYYRREIAVANEGRDVVPNENGGWDVRKPGASRSSAHEDTQRQAIDRAREIVRNAGGGEVRIHGRNGQIRDSDTIPPGNDPNPPRDRK</sequence>
<feature type="region of interest" description="Disordered" evidence="1">
    <location>
        <begin position="40"/>
        <end position="113"/>
    </location>
</feature>
<keyword evidence="3" id="KW-1185">Reference proteome</keyword>
<dbReference type="Pfam" id="PF09954">
    <property type="entry name" value="DUF2188"/>
    <property type="match status" value="1"/>
</dbReference>
<gene>
    <name evidence="2" type="ORF">E7Y31_17400</name>
</gene>
<dbReference type="RefSeq" id="WP_136449007.1">
    <property type="nucleotide sequence ID" value="NZ_SSXH01000522.1"/>
</dbReference>
<reference evidence="2 3" key="1">
    <citation type="submission" date="2019-04" db="EMBL/GenBank/DDBJ databases">
        <title>Draft genome sequences for three unisolated Alnus-infective Frankia Sp+ strains, AgTrS, AiOr and AvVan, the first sequenced Frankia strains able to sporulate in-planta.</title>
        <authorList>
            <person name="Bethencourt L."/>
            <person name="Vautrin F."/>
            <person name="Taib N."/>
            <person name="Dubost A."/>
            <person name="Castro-Garcia L."/>
            <person name="Imbaud O."/>
            <person name="Abrouk D."/>
            <person name="Fournier P."/>
            <person name="Briolay J."/>
            <person name="Nguyen A."/>
            <person name="Normand P."/>
            <person name="Fernandez M.P."/>
            <person name="Brochier-Armanet C."/>
            <person name="Herrera-Belaroussi A."/>
        </authorList>
    </citation>
    <scope>NUCLEOTIDE SEQUENCE [LARGE SCALE GENOMIC DNA]</scope>
    <source>
        <strain evidence="2 3">AvVan</strain>
    </source>
</reference>
<dbReference type="EMBL" id="SSXH01000522">
    <property type="protein sequence ID" value="THJ64722.1"/>
    <property type="molecule type" value="Genomic_DNA"/>
</dbReference>
<name>A0A4S5E0E1_9ACTN</name>
<dbReference type="OrthoDB" id="3233612at2"/>
<evidence type="ECO:0000313" key="2">
    <source>
        <dbReference type="EMBL" id="THJ64722.1"/>
    </source>
</evidence>
<dbReference type="InterPro" id="IPR018691">
    <property type="entry name" value="DUF2188"/>
</dbReference>
<protein>
    <submittedName>
        <fullName evidence="2">DUF2188 domain-containing protein</fullName>
    </submittedName>
</protein>
<comment type="caution">
    <text evidence="2">The sequence shown here is derived from an EMBL/GenBank/DDBJ whole genome shotgun (WGS) entry which is preliminary data.</text>
</comment>
<proteinExistence type="predicted"/>
<evidence type="ECO:0000313" key="3">
    <source>
        <dbReference type="Proteomes" id="UP000305282"/>
    </source>
</evidence>
<feature type="compositionally biased region" description="Basic and acidic residues" evidence="1">
    <location>
        <begin position="60"/>
        <end position="77"/>
    </location>
</feature>